<organism evidence="1 2">
    <name type="scientific">Levilactobacillus namurensis</name>
    <dbReference type="NCBI Taxonomy" id="380393"/>
    <lineage>
        <taxon>Bacteria</taxon>
        <taxon>Bacillati</taxon>
        <taxon>Bacillota</taxon>
        <taxon>Bacilli</taxon>
        <taxon>Lactobacillales</taxon>
        <taxon>Lactobacillaceae</taxon>
        <taxon>Levilactobacillus</taxon>
    </lineage>
</organism>
<gene>
    <name evidence="1" type="ORF">RI532_09685</name>
</gene>
<dbReference type="AlphaFoldDB" id="A0AAW8W596"/>
<dbReference type="EMBL" id="JAVLAM010000001">
    <property type="protein sequence ID" value="MDT7014672.1"/>
    <property type="molecule type" value="Genomic_DNA"/>
</dbReference>
<accession>A0AAW8W596</accession>
<proteinExistence type="predicted"/>
<protein>
    <submittedName>
        <fullName evidence="1">Uncharacterized protein</fullName>
    </submittedName>
</protein>
<dbReference type="Proteomes" id="UP001254075">
    <property type="component" value="Unassembled WGS sequence"/>
</dbReference>
<dbReference type="RefSeq" id="WP_233669436.1">
    <property type="nucleotide sequence ID" value="NZ_CADFJS010000034.1"/>
</dbReference>
<evidence type="ECO:0000313" key="1">
    <source>
        <dbReference type="EMBL" id="MDT7014672.1"/>
    </source>
</evidence>
<reference evidence="1" key="1">
    <citation type="submission" date="2023-08" db="EMBL/GenBank/DDBJ databases">
        <authorList>
            <person name="Page C.A."/>
            <person name="Perez-Diaz I.M."/>
        </authorList>
    </citation>
    <scope>NUCLEOTIDE SEQUENCE</scope>
    <source>
        <strain evidence="1">3.8.38</strain>
    </source>
</reference>
<sequence>MDVMVRTNSRFTPKPVVCTNTAELDDIKSALFHKIQELAESDKLGNVDIDELYSISDKLIGWSPDLGEEEK</sequence>
<comment type="caution">
    <text evidence="1">The sequence shown here is derived from an EMBL/GenBank/DDBJ whole genome shotgun (WGS) entry which is preliminary data.</text>
</comment>
<evidence type="ECO:0000313" key="2">
    <source>
        <dbReference type="Proteomes" id="UP001254075"/>
    </source>
</evidence>
<name>A0AAW8W596_9LACO</name>